<accession>A0A4P6TYM8</accession>
<keyword evidence="1" id="KW-0378">Hydrolase</keyword>
<name>A0A4P6TYM8_STRSO</name>
<dbReference type="SUPFAM" id="SSF50494">
    <property type="entry name" value="Trypsin-like serine proteases"/>
    <property type="match status" value="1"/>
</dbReference>
<dbReference type="GO" id="GO:0006508">
    <property type="term" value="P:proteolysis"/>
    <property type="evidence" value="ECO:0007669"/>
    <property type="project" value="UniProtKB-KW"/>
</dbReference>
<dbReference type="AlphaFoldDB" id="A0A4P6TYM8"/>
<evidence type="ECO:0000313" key="2">
    <source>
        <dbReference type="Proteomes" id="UP000292547"/>
    </source>
</evidence>
<dbReference type="SUPFAM" id="SSF52540">
    <property type="entry name" value="P-loop containing nucleoside triphosphate hydrolases"/>
    <property type="match status" value="1"/>
</dbReference>
<reference evidence="1 2" key="1">
    <citation type="submission" date="2018-08" db="EMBL/GenBank/DDBJ databases">
        <title>The complete genome sequence of Streptomyces seoulensis, a pioneer strain for nickel superoxide dismutase discovery.</title>
        <authorList>
            <person name="Shin J."/>
            <person name="Lee J.-S."/>
            <person name="Lee E.-J."/>
            <person name="Youn H.-D."/>
        </authorList>
    </citation>
    <scope>NUCLEOTIDE SEQUENCE [LARGE SCALE GENOMIC DNA]</scope>
    <source>
        <strain evidence="1 2">KCTC 9819</strain>
    </source>
</reference>
<dbReference type="KEGG" id="sseo:D0Z67_21510"/>
<dbReference type="Proteomes" id="UP000292547">
    <property type="component" value="Chromosome"/>
</dbReference>
<evidence type="ECO:0000313" key="1">
    <source>
        <dbReference type="EMBL" id="QBJ92610.1"/>
    </source>
</evidence>
<gene>
    <name evidence="1" type="ORF">D0Z67_21510</name>
</gene>
<keyword evidence="1" id="KW-0645">Protease</keyword>
<protein>
    <submittedName>
        <fullName evidence="1">Serine protease</fullName>
    </submittedName>
</protein>
<dbReference type="GO" id="GO:0008233">
    <property type="term" value="F:peptidase activity"/>
    <property type="evidence" value="ECO:0007669"/>
    <property type="project" value="UniProtKB-KW"/>
</dbReference>
<proteinExistence type="predicted"/>
<dbReference type="OrthoDB" id="4194218at2"/>
<dbReference type="InterPro" id="IPR009003">
    <property type="entry name" value="Peptidase_S1_PA"/>
</dbReference>
<dbReference type="RefSeq" id="WP_031183493.1">
    <property type="nucleotide sequence ID" value="NZ_CP032229.1"/>
</dbReference>
<dbReference type="Pfam" id="PF13365">
    <property type="entry name" value="Trypsin_2"/>
    <property type="match status" value="1"/>
</dbReference>
<dbReference type="GeneID" id="300101487"/>
<keyword evidence="2" id="KW-1185">Reference proteome</keyword>
<sequence>MAGEGPRAGSGVGDGTDAVVRILDLSGRPRGVGFLADHRGTLLTSHEAVEGLDRLVLRAADDRTRVVDAEAVVPLPRHGLALVRTENLGIAPLPLTVRDRIEAGTYVRLAAGGWREARVLTAAPAAYPAGGGSQVLGDALELALGTAARDALRPGGGTTGGPVLDARTGAVLGVLGATLRSAGRDSGFAAPVRPGGGTDPALTELLARNAATVPAYGTDLNLAGVLQLCAASVSQDGPPGTLTGLPGIVERPAVERELADFMAGPHPVLALTGDPGSGRTTELAALTARRRRADAPAPTLWLRGADLRPTDDSVADAVRRALERAAPVAAASGAIRTADLGDLDPEPLAALAAREGRPLLLCLDNPEEMPATLLTGWARETDAWLRATGTRLVLACREEFRELVADRFPARLPLTGLTRQEARTARSRYGVPDGALTDADARHPLALRLLSELPVDAPVRPLDRHEVFAAHLDLTCLRVAERVAAADGLDDTAVRRLATRVAGQVHEAARRSLGHGLGLLDREDFAAVFPHGRAPARLGGGTGWASAVLDEGLLIRSGGGYRFAHQEFADWVQGTHLDLDEALHVLVHRPRAERPAGVMPVPHHRIGPVVQALLLLGRRSGPRQLAFRLRELADALDLDPGSWWAARLLSRTLSRTPDALPYREELRFLADRIVAWRRAGQAVPEEFGPGFWTALALPDAERFALLRRLVPADPAVAEGAGERYLDAAARLLAADPAAAQPYLTRWFEDERPLPATPHATVATAAQALLHTHRYGALDHLTEALIDSGHRRAVELLAVLAEDEPSAACRAVVRWARDEDPARRATALVLARRTAPHTGTAADHTLLRRAAHALLARPADRALHGGALALLTVDPVSRDQHLPRALRHFAAGDRGLPPTALLPALATHPDTVLDAFRARLRGPDPALTLRALADVTDPALARRTAALVRETVAPRAEAAPCVAEYVDMRLGHGPTARTELLPLLTGLLGKGFEAARAALAAVLVATGTPATTPLRRELLDLLLAHERDPEVLVAVLRAAAALLDGDDSDGAGPAVEEARGLVHRTARLLGRSPGGGEHRLTGLVRELPGLGARLAGWLAEAPEEWSAVVGPRVRRAIEERAGTPVPA</sequence>
<dbReference type="Gene3D" id="2.40.10.120">
    <property type="match status" value="1"/>
</dbReference>
<dbReference type="STRING" id="73044.GCA_000725795_05412"/>
<dbReference type="InterPro" id="IPR027417">
    <property type="entry name" value="P-loop_NTPase"/>
</dbReference>
<dbReference type="EMBL" id="CP032229">
    <property type="protein sequence ID" value="QBJ92610.1"/>
    <property type="molecule type" value="Genomic_DNA"/>
</dbReference>
<organism evidence="1 2">
    <name type="scientific">Streptomyces seoulensis</name>
    <dbReference type="NCBI Taxonomy" id="73044"/>
    <lineage>
        <taxon>Bacteria</taxon>
        <taxon>Bacillati</taxon>
        <taxon>Actinomycetota</taxon>
        <taxon>Actinomycetes</taxon>
        <taxon>Kitasatosporales</taxon>
        <taxon>Streptomycetaceae</taxon>
        <taxon>Streptomyces</taxon>
    </lineage>
</organism>